<dbReference type="EMBL" id="JAENHL010000008">
    <property type="protein sequence ID" value="MBK1870892.1"/>
    <property type="molecule type" value="Genomic_DNA"/>
</dbReference>
<sequence length="1058" mass="115832">MKPGIPWSVKGIDSEAREAAKHAARRSGMTLGEWLNTVIREQADDNEPQPQPQQQPQRQPRSRNAMQDIQDKLDHLSDQLTRMVHREQDTTAGRYYERARPVQDNSLADILARVEASERQTAESFAEVGERLETLGDKLAKDAGRFPQNPEDVPGYRSLETAVRNIVDHIEVSERKTRETLKAVQERLHEVAYAATAPIDSDRLLADAPVITRLESRLADLTSRVTGHQEVAEEDLRKLVQGEFGKLTQRLDSVKQASEAAAQRAQSQAVQQVQKEQRDFEDRMLDFLKQQQAETQRQDGDDMSRLRAEMESLGQRVDDLKAEAASEHDLRSLRVVIEQLSARVAQGPDLRPLADLDRRLTEISKWLEQGRGDQVGNQIADLEQRVFDLDNRIAQAMQQDQSAQAWANVEREFAGVSDRLAHTEQQLQHIQTLEQSINQLYQSMEQNQGWARDMAEDAANRMASRLMQEWPARAAQAEPSPELQALENALVTVRTNYETADQRNQETLGALHETLEQIVNKLTELEDLRGEPAPVAAEQVAAFVAPEPEISAEPAPSQAWPEIKIEAAPELYRPLDPPPATGQAEPTQASIQADMIAAARRAAQAASSQQTSDLSAGGFLGRKRAAETSAEKKPSRFSLRFRRKDKPAQPKGAMPAMAASAKLEATPAAKPADTGKRRRLILIGILLLAAASAFAYNTLSKPSATPPAAEQPKTGDATNFEHLNKTLAKSDAMFGTGIFASSLPGTAKTAAAEIAITDADALPAGIGTEALRQAALDGDARAAFIVATRFADGKNVPQDRAAAARWFAVAAAKGLAPAQYRMGAILERGTGVPIDIEKARQWYERAAAAGNVRAMHNAAVLLANVRSPKDSYEKAARLFVEAASHNLKDSQFNIALLYERGLGVGQDLGEALFWYTLAARQDDADAAAKAKTLENTLPKQVTQQVKARLAAFVPKRDIDAANVVAVSNPDWQDRPVAAPAKYDLPIVGAAVAAETSGDNQILEAQQLLNRLGFDAGDENGAMNTRTKNSIRLFELQSGMRLSGEVTPDLLVKLRAKLG</sequence>
<name>A0ACC5RE33_9HYPH</name>
<evidence type="ECO:0000313" key="1">
    <source>
        <dbReference type="EMBL" id="MBK1870892.1"/>
    </source>
</evidence>
<comment type="caution">
    <text evidence="1">The sequence shown here is derived from an EMBL/GenBank/DDBJ whole genome shotgun (WGS) entry which is preliminary data.</text>
</comment>
<gene>
    <name evidence="1" type="ORF">JHL16_31290</name>
</gene>
<keyword evidence="2" id="KW-1185">Reference proteome</keyword>
<accession>A0ACC5RE33</accession>
<evidence type="ECO:0000313" key="2">
    <source>
        <dbReference type="Proteomes" id="UP000616151"/>
    </source>
</evidence>
<organism evidence="1 2">
    <name type="scientific">Taklimakanibacter albus</name>
    <dbReference type="NCBI Taxonomy" id="2800327"/>
    <lineage>
        <taxon>Bacteria</taxon>
        <taxon>Pseudomonadati</taxon>
        <taxon>Pseudomonadota</taxon>
        <taxon>Alphaproteobacteria</taxon>
        <taxon>Hyphomicrobiales</taxon>
        <taxon>Aestuariivirgaceae</taxon>
        <taxon>Taklimakanibacter</taxon>
    </lineage>
</organism>
<protein>
    <submittedName>
        <fullName evidence="1">SEL1-like repeat protein</fullName>
    </submittedName>
</protein>
<proteinExistence type="predicted"/>
<dbReference type="Proteomes" id="UP000616151">
    <property type="component" value="Unassembled WGS sequence"/>
</dbReference>
<reference evidence="1" key="1">
    <citation type="submission" date="2021-01" db="EMBL/GenBank/DDBJ databases">
        <authorList>
            <person name="Sun Q."/>
        </authorList>
    </citation>
    <scope>NUCLEOTIDE SEQUENCE</scope>
    <source>
        <strain evidence="1">YIM B02566</strain>
    </source>
</reference>